<proteinExistence type="predicted"/>
<name>A0A7J6CN51_9TELE</name>
<evidence type="ECO:0000313" key="2">
    <source>
        <dbReference type="Proteomes" id="UP000579812"/>
    </source>
</evidence>
<keyword evidence="2" id="KW-1185">Reference proteome</keyword>
<organism evidence="1 2">
    <name type="scientific">Onychostoma macrolepis</name>
    <dbReference type="NCBI Taxonomy" id="369639"/>
    <lineage>
        <taxon>Eukaryota</taxon>
        <taxon>Metazoa</taxon>
        <taxon>Chordata</taxon>
        <taxon>Craniata</taxon>
        <taxon>Vertebrata</taxon>
        <taxon>Euteleostomi</taxon>
        <taxon>Actinopterygii</taxon>
        <taxon>Neopterygii</taxon>
        <taxon>Teleostei</taxon>
        <taxon>Ostariophysi</taxon>
        <taxon>Cypriniformes</taxon>
        <taxon>Cyprinidae</taxon>
        <taxon>Acrossocheilinae</taxon>
        <taxon>Onychostoma</taxon>
    </lineage>
</organism>
<protein>
    <submittedName>
        <fullName evidence="1">Uncharacterized protein</fullName>
    </submittedName>
</protein>
<dbReference type="Proteomes" id="UP000579812">
    <property type="component" value="Unassembled WGS sequence"/>
</dbReference>
<sequence length="133" mass="14960">MLLTKTEAFLKSYRQTGFASAQATARDICEMNAEAVLKQKRPRKTKHHFSYESPDEPFNDAMKQMEEMRQPCATLSDAFTSSGQSDLNGKELALEHHDRTITFDLHRGEEIKGDFPQYVGGSPSCCNFSCKCG</sequence>
<dbReference type="EMBL" id="JAAMOB010000010">
    <property type="protein sequence ID" value="KAF4108626.1"/>
    <property type="molecule type" value="Genomic_DNA"/>
</dbReference>
<evidence type="ECO:0000313" key="1">
    <source>
        <dbReference type="EMBL" id="KAF4108626.1"/>
    </source>
</evidence>
<comment type="caution">
    <text evidence="1">The sequence shown here is derived from an EMBL/GenBank/DDBJ whole genome shotgun (WGS) entry which is preliminary data.</text>
</comment>
<gene>
    <name evidence="1" type="ORF">G5714_011385</name>
</gene>
<reference evidence="1 2" key="1">
    <citation type="submission" date="2020-04" db="EMBL/GenBank/DDBJ databases">
        <title>Chromosome-level genome assembly of a cyprinid fish Onychostoma macrolepis by integration of Nanopore Sequencing, Bionano and Hi-C technology.</title>
        <authorList>
            <person name="Wang D."/>
        </authorList>
    </citation>
    <scope>NUCLEOTIDE SEQUENCE [LARGE SCALE GENOMIC DNA]</scope>
    <source>
        <strain evidence="1">SWU-2019</strain>
        <tissue evidence="1">Muscle</tissue>
    </source>
</reference>
<accession>A0A7J6CN51</accession>
<dbReference type="AlphaFoldDB" id="A0A7J6CN51"/>